<dbReference type="EMBL" id="JARK01001421">
    <property type="protein sequence ID" value="EYC04825.1"/>
    <property type="molecule type" value="Genomic_DNA"/>
</dbReference>
<dbReference type="AlphaFoldDB" id="A0A016TPW4"/>
<keyword evidence="2" id="KW-1185">Reference proteome</keyword>
<evidence type="ECO:0000313" key="1">
    <source>
        <dbReference type="EMBL" id="EYC04825.1"/>
    </source>
</evidence>
<gene>
    <name evidence="1" type="primary">Acey_s0085.g1814</name>
    <name evidence="1" type="ORF">Y032_0085g1814</name>
</gene>
<organism evidence="1 2">
    <name type="scientific">Ancylostoma ceylanicum</name>
    <dbReference type="NCBI Taxonomy" id="53326"/>
    <lineage>
        <taxon>Eukaryota</taxon>
        <taxon>Metazoa</taxon>
        <taxon>Ecdysozoa</taxon>
        <taxon>Nematoda</taxon>
        <taxon>Chromadorea</taxon>
        <taxon>Rhabditida</taxon>
        <taxon>Rhabditina</taxon>
        <taxon>Rhabditomorpha</taxon>
        <taxon>Strongyloidea</taxon>
        <taxon>Ancylostomatidae</taxon>
        <taxon>Ancylostomatinae</taxon>
        <taxon>Ancylostoma</taxon>
    </lineage>
</organism>
<evidence type="ECO:0000313" key="2">
    <source>
        <dbReference type="Proteomes" id="UP000024635"/>
    </source>
</evidence>
<protein>
    <submittedName>
        <fullName evidence="1">Uncharacterized protein</fullName>
    </submittedName>
</protein>
<reference evidence="2" key="1">
    <citation type="journal article" date="2015" name="Nat. Genet.">
        <title>The genome and transcriptome of the zoonotic hookworm Ancylostoma ceylanicum identify infection-specific gene families.</title>
        <authorList>
            <person name="Schwarz E.M."/>
            <person name="Hu Y."/>
            <person name="Antoshechkin I."/>
            <person name="Miller M.M."/>
            <person name="Sternberg P.W."/>
            <person name="Aroian R.V."/>
        </authorList>
    </citation>
    <scope>NUCLEOTIDE SEQUENCE</scope>
    <source>
        <strain evidence="2">HY135</strain>
    </source>
</reference>
<name>A0A016TPW4_9BILA</name>
<dbReference type="Proteomes" id="UP000024635">
    <property type="component" value="Unassembled WGS sequence"/>
</dbReference>
<comment type="caution">
    <text evidence="1">The sequence shown here is derived from an EMBL/GenBank/DDBJ whole genome shotgun (WGS) entry which is preliminary data.</text>
</comment>
<sequence length="74" mass="8228">MDTMIYLTSEVHEANPGEPNNVSFTIIVARGDASMQPLQKIFASRNTSRLLIRPTSPVYYHTRYDVAQPTSGAT</sequence>
<proteinExistence type="predicted"/>
<accession>A0A016TPW4</accession>